<evidence type="ECO:0000313" key="6">
    <source>
        <dbReference type="Proteomes" id="UP001153737"/>
    </source>
</evidence>
<dbReference type="Proteomes" id="UP001153737">
    <property type="component" value="Chromosome 6"/>
</dbReference>
<dbReference type="EMBL" id="OU896712">
    <property type="protein sequence ID" value="CAH1173509.1"/>
    <property type="molecule type" value="Genomic_DNA"/>
</dbReference>
<feature type="compositionally biased region" description="Basic and acidic residues" evidence="4">
    <location>
        <begin position="37"/>
        <end position="46"/>
    </location>
</feature>
<feature type="compositionally biased region" description="Basic residues" evidence="4">
    <location>
        <begin position="204"/>
        <end position="222"/>
    </location>
</feature>
<reference evidence="5" key="1">
    <citation type="submission" date="2022-01" db="EMBL/GenBank/DDBJ databases">
        <authorList>
            <person name="King R."/>
        </authorList>
    </citation>
    <scope>NUCLEOTIDE SEQUENCE</scope>
</reference>
<evidence type="ECO:0000256" key="3">
    <source>
        <dbReference type="ARBA" id="ARBA00022833"/>
    </source>
</evidence>
<evidence type="ECO:0000256" key="2">
    <source>
        <dbReference type="ARBA" id="ARBA00022771"/>
    </source>
</evidence>
<evidence type="ECO:0000256" key="4">
    <source>
        <dbReference type="SAM" id="MobiDB-lite"/>
    </source>
</evidence>
<dbReference type="GO" id="GO:0043066">
    <property type="term" value="P:negative regulation of apoptotic process"/>
    <property type="evidence" value="ECO:0007669"/>
    <property type="project" value="TreeGrafter"/>
</dbReference>
<dbReference type="GO" id="GO:0016567">
    <property type="term" value="P:protein ubiquitination"/>
    <property type="evidence" value="ECO:0007669"/>
    <property type="project" value="TreeGrafter"/>
</dbReference>
<proteinExistence type="predicted"/>
<keyword evidence="2" id="KW-0863">Zinc-finger</keyword>
<dbReference type="InterPro" id="IPR013083">
    <property type="entry name" value="Znf_RING/FYVE/PHD"/>
</dbReference>
<evidence type="ECO:0000256" key="1">
    <source>
        <dbReference type="ARBA" id="ARBA00022723"/>
    </source>
</evidence>
<dbReference type="PANTHER" id="PTHR46858">
    <property type="entry name" value="OS05G0521000 PROTEIN"/>
    <property type="match status" value="1"/>
</dbReference>
<dbReference type="PANTHER" id="PTHR46858:SF5">
    <property type="entry name" value="E3 UBIQUITIN-PROTEIN LIGASE APD1-RELATED"/>
    <property type="match status" value="1"/>
</dbReference>
<organism evidence="5 6">
    <name type="scientific">Phaedon cochleariae</name>
    <name type="common">Mustard beetle</name>
    <dbReference type="NCBI Taxonomy" id="80249"/>
    <lineage>
        <taxon>Eukaryota</taxon>
        <taxon>Metazoa</taxon>
        <taxon>Ecdysozoa</taxon>
        <taxon>Arthropoda</taxon>
        <taxon>Hexapoda</taxon>
        <taxon>Insecta</taxon>
        <taxon>Pterygota</taxon>
        <taxon>Neoptera</taxon>
        <taxon>Endopterygota</taxon>
        <taxon>Coleoptera</taxon>
        <taxon>Polyphaga</taxon>
        <taxon>Cucujiformia</taxon>
        <taxon>Chrysomeloidea</taxon>
        <taxon>Chrysomelidae</taxon>
        <taxon>Chrysomelinae</taxon>
        <taxon>Chrysomelini</taxon>
        <taxon>Phaedon</taxon>
    </lineage>
</organism>
<protein>
    <submittedName>
        <fullName evidence="5">Uncharacterized protein</fullName>
    </submittedName>
</protein>
<gene>
    <name evidence="5" type="ORF">PHAECO_LOCUS10113</name>
</gene>
<dbReference type="Pfam" id="PF13920">
    <property type="entry name" value="zf-C3HC4_3"/>
    <property type="match status" value="1"/>
</dbReference>
<dbReference type="GO" id="GO:0008270">
    <property type="term" value="F:zinc ion binding"/>
    <property type="evidence" value="ECO:0007669"/>
    <property type="project" value="UniProtKB-KW"/>
</dbReference>
<dbReference type="Gene3D" id="3.30.40.10">
    <property type="entry name" value="Zinc/RING finger domain, C3HC4 (zinc finger)"/>
    <property type="match status" value="1"/>
</dbReference>
<feature type="region of interest" description="Disordered" evidence="4">
    <location>
        <begin position="294"/>
        <end position="361"/>
    </location>
</feature>
<dbReference type="GO" id="GO:0010468">
    <property type="term" value="P:regulation of gene expression"/>
    <property type="evidence" value="ECO:0007669"/>
    <property type="project" value="TreeGrafter"/>
</dbReference>
<keyword evidence="6" id="KW-1185">Reference proteome</keyword>
<feature type="region of interest" description="Disordered" evidence="4">
    <location>
        <begin position="1"/>
        <end position="58"/>
    </location>
</feature>
<feature type="region of interest" description="Disordered" evidence="4">
    <location>
        <begin position="204"/>
        <end position="225"/>
    </location>
</feature>
<keyword evidence="1" id="KW-0479">Metal-binding</keyword>
<dbReference type="OrthoDB" id="207378at2759"/>
<accession>A0A9P0DV87</accession>
<dbReference type="GO" id="GO:0061630">
    <property type="term" value="F:ubiquitin protein ligase activity"/>
    <property type="evidence" value="ECO:0007669"/>
    <property type="project" value="TreeGrafter"/>
</dbReference>
<evidence type="ECO:0000313" key="5">
    <source>
        <dbReference type="EMBL" id="CAH1173509.1"/>
    </source>
</evidence>
<reference evidence="5" key="2">
    <citation type="submission" date="2022-10" db="EMBL/GenBank/DDBJ databases">
        <authorList>
            <consortium name="ENA_rothamsted_submissions"/>
            <consortium name="culmorum"/>
            <person name="King R."/>
        </authorList>
    </citation>
    <scope>NUCLEOTIDE SEQUENCE</scope>
</reference>
<feature type="compositionally biased region" description="Polar residues" evidence="4">
    <location>
        <begin position="1"/>
        <end position="11"/>
    </location>
</feature>
<dbReference type="AlphaFoldDB" id="A0A9P0DV87"/>
<keyword evidence="3" id="KW-0862">Zinc</keyword>
<feature type="compositionally biased region" description="Low complexity" evidence="4">
    <location>
        <begin position="337"/>
        <end position="361"/>
    </location>
</feature>
<sequence>MSATVEANTASWRKRHREEDQLSQMDRKRPRNYYYRLESESSKASEEDTESVYSLQDRETDICRDTTDTDTDSKADISDQDEYELFEYEVASLSGSDNGSIGNSSSGSEDHMFLAAAVEAICDSSLETWITDCEESDNSSSLDDSFITRSGFSRCVQCKSENDNPLYRYCEKCFQQSCRQCKMRKTYKCFTLCISCHKDRKKFFPPRPKGNKKTRKPTKKKSHPDAPVKLDLLRSCLSGLSQDSGIGSSQECPPLGLDQIIVPDEHLRPGTSSKPNLINAEDVKVPPQPNLTIAEVKAPSQPTPVTTTPKRKRDLSESSLSDFEIVKKSKPQRPKTLALSQSSELGSEASASSFSSTTTEKSTSDTSELCIFCNSAPKDSIFLHTNVAHQCCCYRCAKRTLHTIKRCPICNRSVNKVVRIFTS</sequence>
<name>A0A9P0DV87_PHACE</name>